<evidence type="ECO:0000256" key="1">
    <source>
        <dbReference type="ARBA" id="ARBA00004141"/>
    </source>
</evidence>
<proteinExistence type="inferred from homology"/>
<evidence type="ECO:0000256" key="2">
    <source>
        <dbReference type="ARBA" id="ARBA00022692"/>
    </source>
</evidence>
<dbReference type="PROSITE" id="PS00236">
    <property type="entry name" value="NEUROTR_ION_CHANNEL"/>
    <property type="match status" value="1"/>
</dbReference>
<feature type="transmembrane region" description="Helical" evidence="5">
    <location>
        <begin position="232"/>
        <end position="255"/>
    </location>
</feature>
<dbReference type="Pfam" id="PF02931">
    <property type="entry name" value="Neur_chan_LBD"/>
    <property type="match status" value="1"/>
</dbReference>
<dbReference type="Gene3D" id="2.70.170.10">
    <property type="entry name" value="Neurotransmitter-gated ion-channel ligand-binding domain"/>
    <property type="match status" value="1"/>
</dbReference>
<dbReference type="EMBL" id="SJOL01006586">
    <property type="protein sequence ID" value="TGZ64860.1"/>
    <property type="molecule type" value="Genomic_DNA"/>
</dbReference>
<dbReference type="Proteomes" id="UP000308267">
    <property type="component" value="Unassembled WGS sequence"/>
</dbReference>
<dbReference type="CDD" id="cd19051">
    <property type="entry name" value="LGIC_TM_cation"/>
    <property type="match status" value="1"/>
</dbReference>
<feature type="transmembrane region" description="Helical" evidence="5">
    <location>
        <begin position="262"/>
        <end position="280"/>
    </location>
</feature>
<dbReference type="InterPro" id="IPR038050">
    <property type="entry name" value="Neuro_actylchol_rec"/>
</dbReference>
<keyword evidence="3 5" id="KW-1133">Transmembrane helix</keyword>
<reference evidence="8 9" key="1">
    <citation type="journal article" date="2019" name="BMC Genomics">
        <title>New insights from Opisthorchis felineus genome: update on genomics of the epidemiologically important liver flukes.</title>
        <authorList>
            <person name="Ershov N.I."/>
            <person name="Mordvinov V.A."/>
            <person name="Prokhortchouk E.B."/>
            <person name="Pakharukova M.Y."/>
            <person name="Gunbin K.V."/>
            <person name="Ustyantsev K."/>
            <person name="Genaev M.A."/>
            <person name="Blinov A.G."/>
            <person name="Mazur A."/>
            <person name="Boulygina E."/>
            <person name="Tsygankova S."/>
            <person name="Khrameeva E."/>
            <person name="Chekanov N."/>
            <person name="Fan G."/>
            <person name="Xiao A."/>
            <person name="Zhang H."/>
            <person name="Xu X."/>
            <person name="Yang H."/>
            <person name="Solovyev V."/>
            <person name="Lee S.M."/>
            <person name="Liu X."/>
            <person name="Afonnikov D.A."/>
            <person name="Skryabin K.G."/>
        </authorList>
    </citation>
    <scope>NUCLEOTIDE SEQUENCE [LARGE SCALE GENOMIC DNA]</scope>
    <source>
        <strain evidence="8">AK-0245</strain>
        <tissue evidence="8">Whole organism</tissue>
    </source>
</reference>
<dbReference type="InterPro" id="IPR006202">
    <property type="entry name" value="Neur_chan_lig-bd"/>
</dbReference>
<evidence type="ECO:0000256" key="3">
    <source>
        <dbReference type="ARBA" id="ARBA00022989"/>
    </source>
</evidence>
<organism evidence="8 9">
    <name type="scientific">Opisthorchis felineus</name>
    <dbReference type="NCBI Taxonomy" id="147828"/>
    <lineage>
        <taxon>Eukaryota</taxon>
        <taxon>Metazoa</taxon>
        <taxon>Spiralia</taxon>
        <taxon>Lophotrochozoa</taxon>
        <taxon>Platyhelminthes</taxon>
        <taxon>Trematoda</taxon>
        <taxon>Digenea</taxon>
        <taxon>Opisthorchiida</taxon>
        <taxon>Opisthorchiata</taxon>
        <taxon>Opisthorchiidae</taxon>
        <taxon>Opisthorchis</taxon>
    </lineage>
</organism>
<evidence type="ECO:0000256" key="5">
    <source>
        <dbReference type="RuleBase" id="RU000687"/>
    </source>
</evidence>
<dbReference type="SUPFAM" id="SSF90112">
    <property type="entry name" value="Neurotransmitter-gated ion-channel transmembrane pore"/>
    <property type="match status" value="1"/>
</dbReference>
<feature type="domain" description="Neurotransmitter-gated ion-channel transmembrane" evidence="7">
    <location>
        <begin position="239"/>
        <end position="390"/>
    </location>
</feature>
<dbReference type="GO" id="GO:0004888">
    <property type="term" value="F:transmembrane signaling receptor activity"/>
    <property type="evidence" value="ECO:0007669"/>
    <property type="project" value="InterPro"/>
</dbReference>
<keyword evidence="4 5" id="KW-0472">Membrane</keyword>
<evidence type="ECO:0000259" key="7">
    <source>
        <dbReference type="Pfam" id="PF02932"/>
    </source>
</evidence>
<dbReference type="STRING" id="147828.A0A4S2LMG7"/>
<dbReference type="AlphaFoldDB" id="A0A4S2LMG7"/>
<feature type="transmembrane region" description="Helical" evidence="5">
    <location>
        <begin position="478"/>
        <end position="499"/>
    </location>
</feature>
<keyword evidence="5" id="KW-0813">Transport</keyword>
<evidence type="ECO:0000259" key="6">
    <source>
        <dbReference type="Pfam" id="PF02931"/>
    </source>
</evidence>
<dbReference type="InterPro" id="IPR006201">
    <property type="entry name" value="Neur_channel"/>
</dbReference>
<keyword evidence="5" id="KW-0407">Ion channel</keyword>
<keyword evidence="9" id="KW-1185">Reference proteome</keyword>
<dbReference type="GO" id="GO:0016020">
    <property type="term" value="C:membrane"/>
    <property type="evidence" value="ECO:0007669"/>
    <property type="project" value="UniProtKB-SubCell"/>
</dbReference>
<comment type="similarity">
    <text evidence="5">Belongs to the ligand-gated ion channel (TC 1.A.9) family.</text>
</comment>
<dbReference type="PANTHER" id="PTHR18945">
    <property type="entry name" value="NEUROTRANSMITTER GATED ION CHANNEL"/>
    <property type="match status" value="1"/>
</dbReference>
<evidence type="ECO:0008006" key="10">
    <source>
        <dbReference type="Google" id="ProtNLM"/>
    </source>
</evidence>
<evidence type="ECO:0000313" key="8">
    <source>
        <dbReference type="EMBL" id="TGZ64860.1"/>
    </source>
</evidence>
<gene>
    <name evidence="8" type="ORF">CRM22_006152</name>
</gene>
<sequence>MECFVLVHSADLLRSQEHLHRILESHRYLNLRPSECYTTCGHPVPVNVTYNVIQIMSFTQAEETLRISGWFTVQWNDYRLRWDPRDFGNVTSVDYAGESIWKPDIGLINGRHSAHFDFSTAEHSRVTIRSDGMIMWLHGAVLDVTCPLDFSRFPFDTQTCYLIITPWQSTMKQIQLQPMQHGPTVDNNYLPNSNVSEWKIEEIQFSLESYRSQFSVAYQYIKVSIRIKRQPLYFVIMVLVPFFMLSWLACLIFTIGDTGDRLAVALSLILSMTMYVVIVSSNAPRSMRTVPLLGIFLLDQLGLLCIATIVAVLNNKTRVSRTSHKQTEKIAYINSECRNLFFSDISSENSPTRGIQSREDFSNLLYPGTVCIDHNSNSCSYHKNTLKGSQVVRRPHTQKTVLERRTARPLRQTYTPPIQCGNYVIAHPRTVIEPGRSSSSSTGIPGFKRIWLKISGPFQESSGFICLRTAGLIDMFGIVIYLTSTLLNAMFCLYVLPYYSFYH</sequence>
<dbReference type="InterPro" id="IPR036719">
    <property type="entry name" value="Neuro-gated_channel_TM_sf"/>
</dbReference>
<dbReference type="GO" id="GO:0005230">
    <property type="term" value="F:extracellular ligand-gated monoatomic ion channel activity"/>
    <property type="evidence" value="ECO:0007669"/>
    <property type="project" value="InterPro"/>
</dbReference>
<dbReference type="InterPro" id="IPR036734">
    <property type="entry name" value="Neur_chan_lig-bd_sf"/>
</dbReference>
<comment type="caution">
    <text evidence="8">The sequence shown here is derived from an EMBL/GenBank/DDBJ whole genome shotgun (WGS) entry which is preliminary data.</text>
</comment>
<comment type="subcellular location">
    <subcellularLocation>
        <location evidence="1">Membrane</location>
        <topology evidence="1">Multi-pass membrane protein</topology>
    </subcellularLocation>
</comment>
<dbReference type="Gene3D" id="1.20.58.390">
    <property type="entry name" value="Neurotransmitter-gated ion-channel transmembrane domain"/>
    <property type="match status" value="1"/>
</dbReference>
<name>A0A4S2LMG7_OPIFE</name>
<dbReference type="InterPro" id="IPR018000">
    <property type="entry name" value="Neurotransmitter_ion_chnl_CS"/>
</dbReference>
<keyword evidence="2 5" id="KW-0812">Transmembrane</keyword>
<protein>
    <recommendedName>
        <fullName evidence="10">Neurotransmitter-gated ion-channel ligand-binding domain-containing protein</fullName>
    </recommendedName>
</protein>
<dbReference type="PRINTS" id="PR00252">
    <property type="entry name" value="NRIONCHANNEL"/>
</dbReference>
<evidence type="ECO:0000313" key="9">
    <source>
        <dbReference type="Proteomes" id="UP000308267"/>
    </source>
</evidence>
<feature type="domain" description="Neurotransmitter-gated ion-channel ligand-binding" evidence="6">
    <location>
        <begin position="31"/>
        <end position="231"/>
    </location>
</feature>
<evidence type="ECO:0000256" key="4">
    <source>
        <dbReference type="ARBA" id="ARBA00023136"/>
    </source>
</evidence>
<feature type="transmembrane region" description="Helical" evidence="5">
    <location>
        <begin position="292"/>
        <end position="313"/>
    </location>
</feature>
<dbReference type="Pfam" id="PF02932">
    <property type="entry name" value="Neur_chan_memb"/>
    <property type="match status" value="1"/>
</dbReference>
<keyword evidence="5" id="KW-0406">Ion transport</keyword>
<dbReference type="FunFam" id="2.70.170.10:FF:000028">
    <property type="entry name" value="AcetylCholine Receptor"/>
    <property type="match status" value="1"/>
</dbReference>
<dbReference type="SUPFAM" id="SSF63712">
    <property type="entry name" value="Nicotinic receptor ligand binding domain-like"/>
    <property type="match status" value="1"/>
</dbReference>
<dbReference type="InterPro" id="IPR006029">
    <property type="entry name" value="Neurotrans-gated_channel_TM"/>
</dbReference>
<accession>A0A4S2LMG7</accession>
<dbReference type="OrthoDB" id="5809364at2759"/>
<dbReference type="CDD" id="cd18989">
    <property type="entry name" value="LGIC_ECD_cation"/>
    <property type="match status" value="1"/>
</dbReference>